<accession>A0AAP2GIH0</accession>
<organism evidence="1 2">
    <name type="scientific">Chryseosolibacter histidini</name>
    <dbReference type="NCBI Taxonomy" id="2782349"/>
    <lineage>
        <taxon>Bacteria</taxon>
        <taxon>Pseudomonadati</taxon>
        <taxon>Bacteroidota</taxon>
        <taxon>Cytophagia</taxon>
        <taxon>Cytophagales</taxon>
        <taxon>Chryseotaleaceae</taxon>
        <taxon>Chryseosolibacter</taxon>
    </lineage>
</organism>
<sequence>MNLQLKSNGLSARRRTIDKIKKIISSISNLAKWRSLLVLLATTSLMISSCHEKTNGQDNRNLQKDQASVAQDSLNKPKVNIKVNRRYDDKGNLIGFDSTYSSFYSNVKGDTSKMDSLMGRFDRYFNSNHSSLFDRQFNSLFFTDSLRYPDFFHHDFFMKRYEMNDDYLKGMMHRMDSIKNRFYQDLHKKPDNSKEL</sequence>
<evidence type="ECO:0000313" key="1">
    <source>
        <dbReference type="EMBL" id="MBT1697221.1"/>
    </source>
</evidence>
<protein>
    <submittedName>
        <fullName evidence="1">Uncharacterized protein</fullName>
    </submittedName>
</protein>
<dbReference type="Proteomes" id="UP001319200">
    <property type="component" value="Unassembled WGS sequence"/>
</dbReference>
<keyword evidence="2" id="KW-1185">Reference proteome</keyword>
<name>A0AAP2GIH0_9BACT</name>
<dbReference type="EMBL" id="JAHESF010000008">
    <property type="protein sequence ID" value="MBT1697221.1"/>
    <property type="molecule type" value="Genomic_DNA"/>
</dbReference>
<gene>
    <name evidence="1" type="ORF">KK083_10065</name>
</gene>
<dbReference type="AlphaFoldDB" id="A0AAP2GIH0"/>
<proteinExistence type="predicted"/>
<dbReference type="RefSeq" id="WP_254163053.1">
    <property type="nucleotide sequence ID" value="NZ_JAHESF010000008.1"/>
</dbReference>
<reference evidence="1 2" key="1">
    <citation type="submission" date="2021-05" db="EMBL/GenBank/DDBJ databases">
        <title>A Polyphasic approach of four new species of the genus Ohtaekwangia: Ohtaekwangia histidinii sp. nov., Ohtaekwangia cretensis sp. nov., Ohtaekwangia indiensis sp. nov., Ohtaekwangia reichenbachii sp. nov. from diverse environment.</title>
        <authorList>
            <person name="Octaviana S."/>
        </authorList>
    </citation>
    <scope>NUCLEOTIDE SEQUENCE [LARGE SCALE GENOMIC DNA]</scope>
    <source>
        <strain evidence="1 2">PWU4</strain>
    </source>
</reference>
<comment type="caution">
    <text evidence="1">The sequence shown here is derived from an EMBL/GenBank/DDBJ whole genome shotgun (WGS) entry which is preliminary data.</text>
</comment>
<evidence type="ECO:0000313" key="2">
    <source>
        <dbReference type="Proteomes" id="UP001319200"/>
    </source>
</evidence>